<dbReference type="Pfam" id="PF00866">
    <property type="entry name" value="Ring_hydroxyl_B"/>
    <property type="match status" value="1"/>
</dbReference>
<dbReference type="EMBL" id="RBPV01000197">
    <property type="protein sequence ID" value="RMO59941.1"/>
    <property type="molecule type" value="Genomic_DNA"/>
</dbReference>
<dbReference type="GO" id="GO:0051213">
    <property type="term" value="F:dioxygenase activity"/>
    <property type="evidence" value="ECO:0007669"/>
    <property type="project" value="UniProtKB-KW"/>
</dbReference>
<dbReference type="AlphaFoldDB" id="A0A3M3WQ88"/>
<dbReference type="SUPFAM" id="SSF54427">
    <property type="entry name" value="NTF2-like"/>
    <property type="match status" value="1"/>
</dbReference>
<dbReference type="Proteomes" id="UP000275613">
    <property type="component" value="Unassembled WGS sequence"/>
</dbReference>
<organism evidence="5 6">
    <name type="scientific">Pseudomonas amygdali pv. eriobotryae</name>
    <dbReference type="NCBI Taxonomy" id="129137"/>
    <lineage>
        <taxon>Bacteria</taxon>
        <taxon>Pseudomonadati</taxon>
        <taxon>Pseudomonadota</taxon>
        <taxon>Gammaproteobacteria</taxon>
        <taxon>Pseudomonadales</taxon>
        <taxon>Pseudomonadaceae</taxon>
        <taxon>Pseudomonas</taxon>
        <taxon>Pseudomonas amygdali</taxon>
    </lineage>
</organism>
<evidence type="ECO:0000256" key="4">
    <source>
        <dbReference type="ARBA" id="ARBA00023002"/>
    </source>
</evidence>
<dbReference type="PANTHER" id="PTHR41534">
    <property type="entry name" value="BLR3401 PROTEIN"/>
    <property type="match status" value="1"/>
</dbReference>
<name>A0A3M3WQ88_PSEA0</name>
<dbReference type="CDD" id="cd00667">
    <property type="entry name" value="ring_hydroxylating_dioxygenases_beta"/>
    <property type="match status" value="1"/>
</dbReference>
<gene>
    <name evidence="5" type="ORF">ALQ39_01214</name>
</gene>
<sequence length="170" mass="19783">MSAQLQYRIEQFLYHMAEVCDAQDWDRYLDLFSEDSEFHLPQWDSEHVYTTDPRKGMSLIYYPNRGGLEDRVYRLRTGKAASTIPMPRTLHLISNVRIAPAGEGANGQAGGELDVQVNWHTLYYRLQVAEQFFGRASYRLRPDGDSWKIARKHVVLLNDTINSVLDFYHL</sequence>
<reference evidence="5 6" key="1">
    <citation type="submission" date="2018-08" db="EMBL/GenBank/DDBJ databases">
        <title>Recombination of ecologically and evolutionarily significant loci maintains genetic cohesion in the Pseudomonas syringae species complex.</title>
        <authorList>
            <person name="Dillon M."/>
            <person name="Thakur S."/>
            <person name="Almeida R.N.D."/>
            <person name="Weir B.S."/>
            <person name="Guttman D.S."/>
        </authorList>
    </citation>
    <scope>NUCLEOTIDE SEQUENCE [LARGE SCALE GENOMIC DNA]</scope>
    <source>
        <strain evidence="5 6">ICMP 4316</strain>
    </source>
</reference>
<keyword evidence="2" id="KW-0058">Aromatic hydrocarbons catabolism</keyword>
<evidence type="ECO:0000313" key="5">
    <source>
        <dbReference type="EMBL" id="RMO59941.1"/>
    </source>
</evidence>
<protein>
    <submittedName>
        <fullName evidence="5">Benzoate 1,2-dioxygenase beta subunit</fullName>
    </submittedName>
</protein>
<comment type="similarity">
    <text evidence="1">Belongs to the bacterial ring-hydroxylating dioxygenase beta subunit family.</text>
</comment>
<evidence type="ECO:0000256" key="3">
    <source>
        <dbReference type="ARBA" id="ARBA00022964"/>
    </source>
</evidence>
<dbReference type="InterPro" id="IPR032710">
    <property type="entry name" value="NTF2-like_dom_sf"/>
</dbReference>
<accession>A0A3M3WQ88</accession>
<evidence type="ECO:0000256" key="2">
    <source>
        <dbReference type="ARBA" id="ARBA00022797"/>
    </source>
</evidence>
<dbReference type="InterPro" id="IPR017640">
    <property type="entry name" value="Anthranilate_1-2-diOase_ssu"/>
</dbReference>
<dbReference type="NCBIfam" id="TIGR03231">
    <property type="entry name" value="anthran_1_2_B"/>
    <property type="match status" value="1"/>
</dbReference>
<evidence type="ECO:0000256" key="1">
    <source>
        <dbReference type="ARBA" id="ARBA00009570"/>
    </source>
</evidence>
<keyword evidence="4" id="KW-0560">Oxidoreductase</keyword>
<comment type="caution">
    <text evidence="5">The sequence shown here is derived from an EMBL/GenBank/DDBJ whole genome shotgun (WGS) entry which is preliminary data.</text>
</comment>
<dbReference type="GO" id="GO:0019380">
    <property type="term" value="P:3-phenylpropionate catabolic process"/>
    <property type="evidence" value="ECO:0007669"/>
    <property type="project" value="TreeGrafter"/>
</dbReference>
<dbReference type="PANTHER" id="PTHR41534:SF1">
    <property type="entry name" value="BLR3401 PROTEIN"/>
    <property type="match status" value="1"/>
</dbReference>
<keyword evidence="3 5" id="KW-0223">Dioxygenase</keyword>
<dbReference type="InterPro" id="IPR000391">
    <property type="entry name" value="Rng_hydr_dOase-bsu"/>
</dbReference>
<proteinExistence type="inferred from homology"/>
<dbReference type="Gene3D" id="3.10.450.50">
    <property type="match status" value="1"/>
</dbReference>
<evidence type="ECO:0000313" key="6">
    <source>
        <dbReference type="Proteomes" id="UP000275613"/>
    </source>
</evidence>